<comment type="caution">
    <text evidence="1">The sequence shown here is derived from an EMBL/GenBank/DDBJ whole genome shotgun (WGS) entry which is preliminary data.</text>
</comment>
<gene>
    <name evidence="1" type="ORF">B0H41_000910</name>
</gene>
<protein>
    <submittedName>
        <fullName evidence="1">Uncharacterized protein</fullName>
    </submittedName>
</protein>
<organism evidence="1 2">
    <name type="scientific">Clostridium beijerinckii</name>
    <name type="common">Clostridium MP</name>
    <dbReference type="NCBI Taxonomy" id="1520"/>
    <lineage>
        <taxon>Bacteria</taxon>
        <taxon>Bacillati</taxon>
        <taxon>Bacillota</taxon>
        <taxon>Clostridia</taxon>
        <taxon>Eubacteriales</taxon>
        <taxon>Clostridiaceae</taxon>
        <taxon>Clostridium</taxon>
    </lineage>
</organism>
<reference evidence="1" key="2">
    <citation type="journal article" date="2022" name="Nat. Biotechnol.">
        <title>Carbon-negative production of acetone and isopropanol by gas fermentation at industrial pilot scale.</title>
        <authorList>
            <person name="Liew F.E."/>
            <person name="Nogle R."/>
            <person name="Abdalla T."/>
            <person name="Rasor B.J."/>
            <person name="Canter C."/>
            <person name="Jensen R.O."/>
            <person name="Wang L."/>
            <person name="Strutz J."/>
            <person name="Chirania P."/>
            <person name="De Tissera S."/>
            <person name="Mueller A.P."/>
            <person name="Ruan Z."/>
            <person name="Gao A."/>
            <person name="Tran L."/>
            <person name="Engle N.L."/>
            <person name="Bromley J.C."/>
            <person name="Daniell J."/>
            <person name="Conrado R."/>
            <person name="Tschaplinski T.J."/>
            <person name="Giannone R.J."/>
            <person name="Hettich R.L."/>
            <person name="Karim A.S."/>
            <person name="Simpson S.D."/>
            <person name="Brown S.D."/>
            <person name="Leang C."/>
            <person name="Jewett M.C."/>
            <person name="Kopke M."/>
        </authorList>
    </citation>
    <scope>NUCLEOTIDE SEQUENCE</scope>
    <source>
        <strain evidence="1">DJ080</strain>
    </source>
</reference>
<reference evidence="1" key="1">
    <citation type="submission" date="2020-05" db="EMBL/GenBank/DDBJ databases">
        <authorList>
            <person name="Brown S."/>
            <person name="Huntemann M."/>
            <person name="Clum A."/>
            <person name="Spunde A."/>
            <person name="Palaniappan K."/>
            <person name="Ritter S."/>
            <person name="Mikhailova N."/>
            <person name="Chen I.-M."/>
            <person name="Stamatis D."/>
            <person name="Reddy T."/>
            <person name="O'Malley R."/>
            <person name="Daum C."/>
            <person name="Shapiro N."/>
            <person name="Ivanova N."/>
            <person name="Kyrpides N."/>
            <person name="Woyke T."/>
        </authorList>
    </citation>
    <scope>NUCLEOTIDE SEQUENCE</scope>
    <source>
        <strain evidence="1">DJ080</strain>
    </source>
</reference>
<dbReference type="AlphaFoldDB" id="A0AAX0AWG6"/>
<dbReference type="Proteomes" id="UP001193748">
    <property type="component" value="Unassembled WGS sequence"/>
</dbReference>
<sequence>MSNIIELKNNSNMNIHMSNGTTSVFITVLGLSGTRLAKTDDEKKLLVWILEKDQSKCGIGTVGFAISEMPWVKENFENQKTFMLEVVKGVKEKLGWETLDYTPNEKIIFPCINTFSDMVKK</sequence>
<evidence type="ECO:0000313" key="1">
    <source>
        <dbReference type="EMBL" id="NRT87231.1"/>
    </source>
</evidence>
<proteinExistence type="predicted"/>
<evidence type="ECO:0000313" key="2">
    <source>
        <dbReference type="Proteomes" id="UP001193748"/>
    </source>
</evidence>
<accession>A0AAX0AWG6</accession>
<dbReference type="EMBL" id="JABSWW010000001">
    <property type="protein sequence ID" value="NRT87231.1"/>
    <property type="molecule type" value="Genomic_DNA"/>
</dbReference>
<dbReference type="RefSeq" id="WP_173710295.1">
    <property type="nucleotide sequence ID" value="NZ_JABSWW010000001.1"/>
</dbReference>
<name>A0AAX0AWG6_CLOBE</name>